<keyword evidence="3" id="KW-1003">Cell membrane</keyword>
<dbReference type="PANTHER" id="PTHR33778">
    <property type="entry name" value="PROTEIN MGTC"/>
    <property type="match status" value="1"/>
</dbReference>
<evidence type="ECO:0000256" key="2">
    <source>
        <dbReference type="ARBA" id="ARBA00009298"/>
    </source>
</evidence>
<accession>A0AAW9QM00</accession>
<dbReference type="PANTHER" id="PTHR33778:SF1">
    <property type="entry name" value="MAGNESIUM TRANSPORTER YHID-RELATED"/>
    <property type="match status" value="1"/>
</dbReference>
<keyword evidence="4 7" id="KW-0812">Transmembrane</keyword>
<evidence type="ECO:0000256" key="3">
    <source>
        <dbReference type="ARBA" id="ARBA00022475"/>
    </source>
</evidence>
<comment type="caution">
    <text evidence="9">The sequence shown here is derived from an EMBL/GenBank/DDBJ whole genome shotgun (WGS) entry which is preliminary data.</text>
</comment>
<evidence type="ECO:0000313" key="9">
    <source>
        <dbReference type="EMBL" id="MEG3438103.1"/>
    </source>
</evidence>
<evidence type="ECO:0000313" key="10">
    <source>
        <dbReference type="Proteomes" id="UP001328733"/>
    </source>
</evidence>
<feature type="transmembrane region" description="Helical" evidence="7">
    <location>
        <begin position="108"/>
        <end position="126"/>
    </location>
</feature>
<dbReference type="GO" id="GO:0005886">
    <property type="term" value="C:plasma membrane"/>
    <property type="evidence" value="ECO:0007669"/>
    <property type="project" value="UniProtKB-SubCell"/>
</dbReference>
<dbReference type="RefSeq" id="WP_332865586.1">
    <property type="nucleotide sequence ID" value="NZ_JBAFSM010000023.1"/>
</dbReference>
<sequence length="156" mass="16682">MTDYSGLDNLLPLALPQLFLRLVMALFVGAGVGLEREIHQKAAGLKTHMIVSLGAALFVLVPVQLGLLENQPDALSRILQGVITGIGFVGGGAILHDLQRPRGAKIRGLTTAATIWLSCGLGIAIACGLWDLAILTAFLAIFTLGVVKFFEERFFR</sequence>
<feature type="domain" description="MgtC/SapB/SrpB/YhiD N-terminal" evidence="8">
    <location>
        <begin position="22"/>
        <end position="152"/>
    </location>
</feature>
<keyword evidence="5 7" id="KW-1133">Transmembrane helix</keyword>
<dbReference type="EMBL" id="JBAFSM010000023">
    <property type="protein sequence ID" value="MEG3438103.1"/>
    <property type="molecule type" value="Genomic_DNA"/>
</dbReference>
<name>A0AAW9QM00_9CHRO</name>
<evidence type="ECO:0000256" key="5">
    <source>
        <dbReference type="ARBA" id="ARBA00022989"/>
    </source>
</evidence>
<comment type="subcellular location">
    <subcellularLocation>
        <location evidence="1">Cell membrane</location>
        <topology evidence="1">Multi-pass membrane protein</topology>
    </subcellularLocation>
</comment>
<proteinExistence type="inferred from homology"/>
<reference evidence="9 10" key="1">
    <citation type="submission" date="2024-01" db="EMBL/GenBank/DDBJ databases">
        <title>Genomic insights into the taxonomy and metabolism of the cyanobacterium Pannus brasiliensis CCIBt3594.</title>
        <authorList>
            <person name="Machado M."/>
            <person name="Botero N.B."/>
            <person name="Andreote A.P.D."/>
            <person name="Feitosa A.M.T."/>
            <person name="Popin R."/>
            <person name="Sivonen K."/>
            <person name="Fiore M.F."/>
        </authorList>
    </citation>
    <scope>NUCLEOTIDE SEQUENCE [LARGE SCALE GENOMIC DNA]</scope>
    <source>
        <strain evidence="9 10">CCIBt3594</strain>
    </source>
</reference>
<organism evidence="9 10">
    <name type="scientific">Pannus brasiliensis CCIBt3594</name>
    <dbReference type="NCBI Taxonomy" id="1427578"/>
    <lineage>
        <taxon>Bacteria</taxon>
        <taxon>Bacillati</taxon>
        <taxon>Cyanobacteriota</taxon>
        <taxon>Cyanophyceae</taxon>
        <taxon>Oscillatoriophycideae</taxon>
        <taxon>Chroococcales</taxon>
        <taxon>Microcystaceae</taxon>
        <taxon>Pannus</taxon>
    </lineage>
</organism>
<keyword evidence="6 7" id="KW-0472">Membrane</keyword>
<dbReference type="Pfam" id="PF02308">
    <property type="entry name" value="MgtC"/>
    <property type="match status" value="1"/>
</dbReference>
<dbReference type="PRINTS" id="PR01837">
    <property type="entry name" value="MGTCSAPBPROT"/>
</dbReference>
<feature type="transmembrane region" description="Helical" evidence="7">
    <location>
        <begin position="132"/>
        <end position="150"/>
    </location>
</feature>
<dbReference type="InterPro" id="IPR049177">
    <property type="entry name" value="MgtC_SapB_SrpB_YhiD_N"/>
</dbReference>
<feature type="transmembrane region" description="Helical" evidence="7">
    <location>
        <begin position="18"/>
        <end position="35"/>
    </location>
</feature>
<evidence type="ECO:0000256" key="6">
    <source>
        <dbReference type="ARBA" id="ARBA00023136"/>
    </source>
</evidence>
<dbReference type="InterPro" id="IPR003416">
    <property type="entry name" value="MgtC/SapB/SrpB/YhiD_fam"/>
</dbReference>
<evidence type="ECO:0000256" key="1">
    <source>
        <dbReference type="ARBA" id="ARBA00004651"/>
    </source>
</evidence>
<evidence type="ECO:0000259" key="8">
    <source>
        <dbReference type="Pfam" id="PF02308"/>
    </source>
</evidence>
<comment type="similarity">
    <text evidence="2">Belongs to the MgtC/SapB family.</text>
</comment>
<evidence type="ECO:0000256" key="4">
    <source>
        <dbReference type="ARBA" id="ARBA00022692"/>
    </source>
</evidence>
<feature type="transmembrane region" description="Helical" evidence="7">
    <location>
        <begin position="47"/>
        <end position="68"/>
    </location>
</feature>
<evidence type="ECO:0000256" key="7">
    <source>
        <dbReference type="SAM" id="Phobius"/>
    </source>
</evidence>
<gene>
    <name evidence="9" type="ORF">V0288_13325</name>
</gene>
<dbReference type="AlphaFoldDB" id="A0AAW9QM00"/>
<protein>
    <submittedName>
        <fullName evidence="9">MgtC/SapB family protein</fullName>
    </submittedName>
</protein>
<dbReference type="Proteomes" id="UP001328733">
    <property type="component" value="Unassembled WGS sequence"/>
</dbReference>
<feature type="transmembrane region" description="Helical" evidence="7">
    <location>
        <begin position="74"/>
        <end position="96"/>
    </location>
</feature>
<keyword evidence="10" id="KW-1185">Reference proteome</keyword>